<feature type="transmembrane region" description="Helical" evidence="2">
    <location>
        <begin position="234"/>
        <end position="257"/>
    </location>
</feature>
<evidence type="ECO:0000256" key="3">
    <source>
        <dbReference type="SAM" id="SignalP"/>
    </source>
</evidence>
<evidence type="ECO:0000313" key="5">
    <source>
        <dbReference type="Proteomes" id="UP001445076"/>
    </source>
</evidence>
<keyword evidence="2" id="KW-0472">Membrane</keyword>
<keyword evidence="5" id="KW-1185">Reference proteome</keyword>
<protein>
    <submittedName>
        <fullName evidence="4">Uncharacterized protein</fullName>
    </submittedName>
</protein>
<dbReference type="EMBL" id="JARKIK010000020">
    <property type="protein sequence ID" value="KAK8744952.1"/>
    <property type="molecule type" value="Genomic_DNA"/>
</dbReference>
<sequence>MTTLVIIALCLVLLFPACEAKSLLQPSVSLATTPPSVKVPFNWVTEVRFSQSQPTRPSTRNGNEAPSYQMQRTGLRSSVNCIAGSSKREDVMEVPHEHNQFLVNISVDFRYLEISLKIGSCSHENIYGANRFLTKNIFHLRTPKTQTVMKLDYIRLTDGAHAYHLTLDNFNFSETISSSVKCGELRGFRVKAKGASVCNLRLEENSLGVRVGKLRSQARDPSKSLHDLHSWRHGAYVIAICFTFVSYLLFLVSIRLLRNYSQYEFIISERSSQVAEISL</sequence>
<gene>
    <name evidence="4" type="ORF">OTU49_000361</name>
</gene>
<proteinExistence type="predicted"/>
<evidence type="ECO:0000256" key="2">
    <source>
        <dbReference type="SAM" id="Phobius"/>
    </source>
</evidence>
<feature type="chain" id="PRO_5043441187" evidence="3">
    <location>
        <begin position="21"/>
        <end position="279"/>
    </location>
</feature>
<name>A0AAW0XM67_CHEQU</name>
<keyword evidence="3" id="KW-0732">Signal</keyword>
<dbReference type="AlphaFoldDB" id="A0AAW0XM67"/>
<feature type="region of interest" description="Disordered" evidence="1">
    <location>
        <begin position="50"/>
        <end position="69"/>
    </location>
</feature>
<keyword evidence="2" id="KW-1133">Transmembrane helix</keyword>
<reference evidence="4 5" key="1">
    <citation type="journal article" date="2024" name="BMC Genomics">
        <title>Genome assembly of redclaw crayfish (Cherax quadricarinatus) provides insights into its immune adaptation and hypoxia tolerance.</title>
        <authorList>
            <person name="Liu Z."/>
            <person name="Zheng J."/>
            <person name="Li H."/>
            <person name="Fang K."/>
            <person name="Wang S."/>
            <person name="He J."/>
            <person name="Zhou D."/>
            <person name="Weng S."/>
            <person name="Chi M."/>
            <person name="Gu Z."/>
            <person name="He J."/>
            <person name="Li F."/>
            <person name="Wang M."/>
        </authorList>
    </citation>
    <scope>NUCLEOTIDE SEQUENCE [LARGE SCALE GENOMIC DNA]</scope>
    <source>
        <strain evidence="4">ZL_2023a</strain>
    </source>
</reference>
<evidence type="ECO:0000256" key="1">
    <source>
        <dbReference type="SAM" id="MobiDB-lite"/>
    </source>
</evidence>
<accession>A0AAW0XM67</accession>
<comment type="caution">
    <text evidence="4">The sequence shown here is derived from an EMBL/GenBank/DDBJ whole genome shotgun (WGS) entry which is preliminary data.</text>
</comment>
<evidence type="ECO:0000313" key="4">
    <source>
        <dbReference type="EMBL" id="KAK8744952.1"/>
    </source>
</evidence>
<keyword evidence="2" id="KW-0812">Transmembrane</keyword>
<feature type="signal peptide" evidence="3">
    <location>
        <begin position="1"/>
        <end position="20"/>
    </location>
</feature>
<dbReference type="Proteomes" id="UP001445076">
    <property type="component" value="Unassembled WGS sequence"/>
</dbReference>
<organism evidence="4 5">
    <name type="scientific">Cherax quadricarinatus</name>
    <name type="common">Australian red claw crayfish</name>
    <dbReference type="NCBI Taxonomy" id="27406"/>
    <lineage>
        <taxon>Eukaryota</taxon>
        <taxon>Metazoa</taxon>
        <taxon>Ecdysozoa</taxon>
        <taxon>Arthropoda</taxon>
        <taxon>Crustacea</taxon>
        <taxon>Multicrustacea</taxon>
        <taxon>Malacostraca</taxon>
        <taxon>Eumalacostraca</taxon>
        <taxon>Eucarida</taxon>
        <taxon>Decapoda</taxon>
        <taxon>Pleocyemata</taxon>
        <taxon>Astacidea</taxon>
        <taxon>Parastacoidea</taxon>
        <taxon>Parastacidae</taxon>
        <taxon>Cherax</taxon>
    </lineage>
</organism>